<reference evidence="2" key="1">
    <citation type="submission" date="2009-05" db="EMBL/GenBank/DDBJ databases">
        <title>Oryza sativa Japonica Group genomic DNA, chromosome 6, BAC clone:KMK0024M20, cultivar:Khau Mac Kho.</title>
        <authorList>
            <person name="Matsumoto T."/>
            <person name="Wu J."/>
            <person name="Kanamori H."/>
        </authorList>
    </citation>
    <scope>NUCLEOTIDE SEQUENCE</scope>
    <source>
        <strain evidence="2">IRGC 105690</strain>
    </source>
</reference>
<evidence type="ECO:0000256" key="1">
    <source>
        <dbReference type="SAM" id="SignalP"/>
    </source>
</evidence>
<evidence type="ECO:0000313" key="2">
    <source>
        <dbReference type="EMBL" id="BAX24957.1"/>
    </source>
</evidence>
<accession>A0A1V1H745</accession>
<dbReference type="EMBL" id="AP011466">
    <property type="protein sequence ID" value="BAX24957.1"/>
    <property type="molecule type" value="Genomic_DNA"/>
</dbReference>
<dbReference type="AlphaFoldDB" id="A0A1V1H745"/>
<sequence>MACRCLISAALPNFCFWLYSGPGVAARRALTRSPMSTAAASVVVDGYGAGDMQGRSED</sequence>
<organism evidence="2">
    <name type="scientific">Oryza punctata</name>
    <name type="common">Red rice</name>
    <dbReference type="NCBI Taxonomy" id="4537"/>
    <lineage>
        <taxon>Eukaryota</taxon>
        <taxon>Viridiplantae</taxon>
        <taxon>Streptophyta</taxon>
        <taxon>Embryophyta</taxon>
        <taxon>Tracheophyta</taxon>
        <taxon>Spermatophyta</taxon>
        <taxon>Magnoliopsida</taxon>
        <taxon>Liliopsida</taxon>
        <taxon>Poales</taxon>
        <taxon>Poaceae</taxon>
        <taxon>BOP clade</taxon>
        <taxon>Oryzoideae</taxon>
        <taxon>Oryzeae</taxon>
        <taxon>Oryzinae</taxon>
        <taxon>Oryza</taxon>
    </lineage>
</organism>
<feature type="chain" id="PRO_5013183082" evidence="1">
    <location>
        <begin position="18"/>
        <end position="58"/>
    </location>
</feature>
<protein>
    <submittedName>
        <fullName evidence="2">Uncharacterized protein</fullName>
    </submittedName>
</protein>
<feature type="signal peptide" evidence="1">
    <location>
        <begin position="1"/>
        <end position="17"/>
    </location>
</feature>
<name>A0A1V1H745_ORYPU</name>
<proteinExistence type="predicted"/>
<keyword evidence="1" id="KW-0732">Signal</keyword>
<gene>
    <name evidence="2" type="primary">OP_Ba0089L24.55</name>
</gene>